<dbReference type="RefSeq" id="WP_135202450.1">
    <property type="nucleotide sequence ID" value="NZ_SPVG01000157.1"/>
</dbReference>
<dbReference type="Proteomes" id="UP000297729">
    <property type="component" value="Unassembled WGS sequence"/>
</dbReference>
<dbReference type="InterPro" id="IPR052027">
    <property type="entry name" value="PspC"/>
</dbReference>
<protein>
    <submittedName>
        <fullName evidence="9">PspC domain-containing protein</fullName>
    </submittedName>
</protein>
<keyword evidence="3 6" id="KW-0812">Transmembrane</keyword>
<feature type="domain" description="SHOCT" evidence="8">
    <location>
        <begin position="5"/>
        <end position="32"/>
    </location>
</feature>
<dbReference type="EMBL" id="SPVG01000157">
    <property type="protein sequence ID" value="TFW20031.1"/>
    <property type="molecule type" value="Genomic_DNA"/>
</dbReference>
<keyword evidence="4 6" id="KW-1133">Transmembrane helix</keyword>
<proteinExistence type="predicted"/>
<keyword evidence="2" id="KW-1003">Cell membrane</keyword>
<evidence type="ECO:0000256" key="2">
    <source>
        <dbReference type="ARBA" id="ARBA00022475"/>
    </source>
</evidence>
<dbReference type="Pfam" id="PF09851">
    <property type="entry name" value="SHOCT"/>
    <property type="match status" value="1"/>
</dbReference>
<evidence type="ECO:0000313" key="10">
    <source>
        <dbReference type="Proteomes" id="UP000297729"/>
    </source>
</evidence>
<dbReference type="OrthoDB" id="9154309at2"/>
<comment type="subcellular location">
    <subcellularLocation>
        <location evidence="1">Cell membrane</location>
        <topology evidence="1">Single-pass membrane protein</topology>
    </subcellularLocation>
</comment>
<keyword evidence="5 6" id="KW-0472">Membrane</keyword>
<evidence type="ECO:0000313" key="9">
    <source>
        <dbReference type="EMBL" id="TFW20031.1"/>
    </source>
</evidence>
<dbReference type="InterPro" id="IPR007168">
    <property type="entry name" value="Phageshock_PspC_N"/>
</dbReference>
<feature type="domain" description="Phage shock protein PspC N-terminal" evidence="7">
    <location>
        <begin position="46"/>
        <end position="102"/>
    </location>
</feature>
<gene>
    <name evidence="9" type="ORF">E4L98_15455</name>
</gene>
<evidence type="ECO:0000256" key="1">
    <source>
        <dbReference type="ARBA" id="ARBA00004162"/>
    </source>
</evidence>
<comment type="caution">
    <text evidence="9">The sequence shown here is derived from an EMBL/GenBank/DDBJ whole genome shotgun (WGS) entry which is preliminary data.</text>
</comment>
<organism evidence="9 10">
    <name type="scientific">Duganella callida</name>
    <dbReference type="NCBI Taxonomy" id="2561932"/>
    <lineage>
        <taxon>Bacteria</taxon>
        <taxon>Pseudomonadati</taxon>
        <taxon>Pseudomonadota</taxon>
        <taxon>Betaproteobacteria</taxon>
        <taxon>Burkholderiales</taxon>
        <taxon>Oxalobacteraceae</taxon>
        <taxon>Telluria group</taxon>
        <taxon>Duganella</taxon>
    </lineage>
</organism>
<evidence type="ECO:0000256" key="6">
    <source>
        <dbReference type="SAM" id="Phobius"/>
    </source>
</evidence>
<evidence type="ECO:0000256" key="4">
    <source>
        <dbReference type="ARBA" id="ARBA00022989"/>
    </source>
</evidence>
<evidence type="ECO:0000259" key="8">
    <source>
        <dbReference type="Pfam" id="PF09851"/>
    </source>
</evidence>
<dbReference type="Pfam" id="PF04024">
    <property type="entry name" value="PspC"/>
    <property type="match status" value="1"/>
</dbReference>
<dbReference type="AlphaFoldDB" id="A0A4Y9SC91"/>
<name>A0A4Y9SC91_9BURK</name>
<keyword evidence="10" id="KW-1185">Reference proteome</keyword>
<reference evidence="9 10" key="1">
    <citation type="submission" date="2019-03" db="EMBL/GenBank/DDBJ databases">
        <title>Draft Genome Sequence of Duganella callidus sp. nov., a Novel Duganella Species Isolated from Cultivated Soil.</title>
        <authorList>
            <person name="Raths R."/>
            <person name="Peta V."/>
            <person name="Bucking H."/>
        </authorList>
    </citation>
    <scope>NUCLEOTIDE SEQUENCE [LARGE SCALE GENOMIC DNA]</scope>
    <source>
        <strain evidence="9 10">DN04</strain>
    </source>
</reference>
<evidence type="ECO:0000259" key="7">
    <source>
        <dbReference type="Pfam" id="PF04024"/>
    </source>
</evidence>
<accession>A0A4Y9SC91</accession>
<dbReference type="InterPro" id="IPR018649">
    <property type="entry name" value="SHOCT"/>
</dbReference>
<dbReference type="GO" id="GO:0005886">
    <property type="term" value="C:plasma membrane"/>
    <property type="evidence" value="ECO:0007669"/>
    <property type="project" value="UniProtKB-SubCell"/>
</dbReference>
<dbReference type="PANTHER" id="PTHR33885">
    <property type="entry name" value="PHAGE SHOCK PROTEIN C"/>
    <property type="match status" value="1"/>
</dbReference>
<dbReference type="PANTHER" id="PTHR33885:SF3">
    <property type="entry name" value="PHAGE SHOCK PROTEIN C"/>
    <property type="match status" value="1"/>
</dbReference>
<evidence type="ECO:0000256" key="5">
    <source>
        <dbReference type="ARBA" id="ARBA00023136"/>
    </source>
</evidence>
<sequence length="102" mass="11306">MSVSEEIKRLHELHQAGALSDDEFAAAKARLLNGDLPGAGSGDISRLRRSRTDRWLGGVCGGLAQISGVESWIWRLLFVMFVITFGFGLAIYILLWIFVPEE</sequence>
<evidence type="ECO:0000256" key="3">
    <source>
        <dbReference type="ARBA" id="ARBA00022692"/>
    </source>
</evidence>
<feature type="transmembrane region" description="Helical" evidence="6">
    <location>
        <begin position="76"/>
        <end position="99"/>
    </location>
</feature>